<dbReference type="Proteomes" id="UP000596123">
    <property type="component" value="Segment"/>
</dbReference>
<accession>A0A7T8EPB9</accession>
<feature type="transmembrane region" description="Helical" evidence="1">
    <location>
        <begin position="6"/>
        <end position="26"/>
    </location>
</feature>
<keyword evidence="1" id="KW-1133">Transmembrane helix</keyword>
<reference evidence="2 3" key="1">
    <citation type="submission" date="2020-12" db="EMBL/GenBank/DDBJ databases">
        <title>Complete genome sequence of Erwinia phage pEa_SNUABM_5.</title>
        <authorList>
            <person name="Kim S.G."/>
            <person name="Lee S.B."/>
            <person name="Kwon J."/>
            <person name="Park S.C."/>
        </authorList>
    </citation>
    <scope>NUCLEOTIDE SEQUENCE [LARGE SCALE GENOMIC DNA]</scope>
</reference>
<dbReference type="EMBL" id="MW366843">
    <property type="protein sequence ID" value="QQO90190.1"/>
    <property type="molecule type" value="Genomic_DNA"/>
</dbReference>
<keyword evidence="3" id="KW-1185">Reference proteome</keyword>
<name>A0A7T8EPB9_9CAUD</name>
<gene>
    <name evidence="2" type="ORF">pEaSNUABM5_00048</name>
</gene>
<sequence>MQWLWFIAGIGVGVVVTLLFLWFSFFRKLKVFR</sequence>
<keyword evidence="1" id="KW-0472">Membrane</keyword>
<evidence type="ECO:0000256" key="1">
    <source>
        <dbReference type="SAM" id="Phobius"/>
    </source>
</evidence>
<protein>
    <submittedName>
        <fullName evidence="2">Uncharacterized protein</fullName>
    </submittedName>
</protein>
<keyword evidence="1" id="KW-0812">Transmembrane</keyword>
<organism evidence="2 3">
    <name type="scientific">Erwinia phage pEa_SNUABM_5</name>
    <dbReference type="NCBI Taxonomy" id="2797313"/>
    <lineage>
        <taxon>Viruses</taxon>
        <taxon>Duplodnaviria</taxon>
        <taxon>Heunggongvirae</taxon>
        <taxon>Uroviricota</taxon>
        <taxon>Caudoviricetes</taxon>
        <taxon>Rivsvirus</taxon>
        <taxon>Rivsvirus SNUABM5</taxon>
    </lineage>
</organism>
<evidence type="ECO:0000313" key="3">
    <source>
        <dbReference type="Proteomes" id="UP000596123"/>
    </source>
</evidence>
<proteinExistence type="predicted"/>
<evidence type="ECO:0000313" key="2">
    <source>
        <dbReference type="EMBL" id="QQO90190.1"/>
    </source>
</evidence>